<sequence length="433" mass="48362">MNKRYLFFCLLVVLPVMALPQSKRPQVLVYGDGVDAYAAALQSSMSNLNTVWVINGDVMMPELTSEVISITANADLDAGVWADLLAKTLRHDRRSDSLSAIAKRRINPRIVQNVVDSMTTVYKNLTIIKGGEARSVKKSRNDWRIELADGSRFRIRAVVDASAEAHLYRLAGREVDSIRARTTQPENYFQMGLHDGLSRTGVAVGDLDDRVFTLPLGALAPADDSNLFLTRCLPALQGLLRHTADDIPLLMHVGQAVGAAAAYTAFYKTTSDKLDARNVQGELLQYGARLMPFVDIPIESPHFAAIQRVGAASVLLGRLDEVGRLYFDPDSAVTADEVQPVLNRLFSRSQIWFVDHADVDTLTLADLFSYIKFVGQRGNELEGQVEKNWKRRFQFEDDYDEKQPVTRRRMAVLLDVYCRPFDVKVGLDGTIQR</sequence>
<comment type="caution">
    <text evidence="2">The sequence shown here is derived from an EMBL/GenBank/DDBJ whole genome shotgun (WGS) entry which is preliminary data.</text>
</comment>
<dbReference type="RefSeq" id="WP_379019345.1">
    <property type="nucleotide sequence ID" value="NZ_JBHRTA010000008.1"/>
</dbReference>
<proteinExistence type="predicted"/>
<feature type="signal peptide" evidence="1">
    <location>
        <begin position="1"/>
        <end position="18"/>
    </location>
</feature>
<feature type="chain" id="PRO_5045730510" evidence="1">
    <location>
        <begin position="19"/>
        <end position="433"/>
    </location>
</feature>
<protein>
    <submittedName>
        <fullName evidence="2">FAD-dependent oxidoreductase</fullName>
    </submittedName>
</protein>
<evidence type="ECO:0000313" key="3">
    <source>
        <dbReference type="Proteomes" id="UP001595526"/>
    </source>
</evidence>
<evidence type="ECO:0000313" key="2">
    <source>
        <dbReference type="EMBL" id="MFC3196537.1"/>
    </source>
</evidence>
<accession>A0ABV7JHG9</accession>
<evidence type="ECO:0000256" key="1">
    <source>
        <dbReference type="SAM" id="SignalP"/>
    </source>
</evidence>
<keyword evidence="1" id="KW-0732">Signal</keyword>
<gene>
    <name evidence="2" type="ORF">ACFOET_02810</name>
</gene>
<reference evidence="3" key="1">
    <citation type="journal article" date="2019" name="Int. J. Syst. Evol. Microbiol.">
        <title>The Global Catalogue of Microorganisms (GCM) 10K type strain sequencing project: providing services to taxonomists for standard genome sequencing and annotation.</title>
        <authorList>
            <consortium name="The Broad Institute Genomics Platform"/>
            <consortium name="The Broad Institute Genome Sequencing Center for Infectious Disease"/>
            <person name="Wu L."/>
            <person name="Ma J."/>
        </authorList>
    </citation>
    <scope>NUCLEOTIDE SEQUENCE [LARGE SCALE GENOMIC DNA]</scope>
    <source>
        <strain evidence="3">KCTC 52416</strain>
    </source>
</reference>
<dbReference type="EMBL" id="JBHRTA010000008">
    <property type="protein sequence ID" value="MFC3196537.1"/>
    <property type="molecule type" value="Genomic_DNA"/>
</dbReference>
<dbReference type="Proteomes" id="UP001595526">
    <property type="component" value="Unassembled WGS sequence"/>
</dbReference>
<dbReference type="Pfam" id="PF12831">
    <property type="entry name" value="FAD_oxidored"/>
    <property type="match status" value="1"/>
</dbReference>
<organism evidence="2 3">
    <name type="scientific">Parapedobacter deserti</name>
    <dbReference type="NCBI Taxonomy" id="1912957"/>
    <lineage>
        <taxon>Bacteria</taxon>
        <taxon>Pseudomonadati</taxon>
        <taxon>Bacteroidota</taxon>
        <taxon>Sphingobacteriia</taxon>
        <taxon>Sphingobacteriales</taxon>
        <taxon>Sphingobacteriaceae</taxon>
        <taxon>Parapedobacter</taxon>
    </lineage>
</organism>
<name>A0ABV7JHG9_9SPHI</name>
<keyword evidence="3" id="KW-1185">Reference proteome</keyword>